<dbReference type="InterPro" id="IPR027304">
    <property type="entry name" value="Trigger_fact/SurA_dom_sf"/>
</dbReference>
<dbReference type="NCBIfam" id="TIGR02933">
    <property type="entry name" value="nifM_nitrog"/>
    <property type="match status" value="1"/>
</dbReference>
<evidence type="ECO:0000256" key="2">
    <source>
        <dbReference type="ARBA" id="ARBA00007656"/>
    </source>
</evidence>
<dbReference type="InterPro" id="IPR050245">
    <property type="entry name" value="PrsA_foldase"/>
</dbReference>
<proteinExistence type="inferred from homology"/>
<accession>A0ABP8Q6Y5</accession>
<keyword evidence="5" id="KW-0413">Isomerase</keyword>
<comment type="caution">
    <text evidence="7">The sequence shown here is derived from an EMBL/GenBank/DDBJ whole genome shotgun (WGS) entry which is preliminary data.</text>
</comment>
<keyword evidence="8" id="KW-1185">Reference proteome</keyword>
<dbReference type="PANTHER" id="PTHR47245">
    <property type="entry name" value="PEPTIDYLPROLYL ISOMERASE"/>
    <property type="match status" value="1"/>
</dbReference>
<gene>
    <name evidence="7" type="ORF">GCM10023095_15190</name>
</gene>
<dbReference type="Proteomes" id="UP001501321">
    <property type="component" value="Unassembled WGS sequence"/>
</dbReference>
<name>A0ABP8Q6Y5_9GAMM</name>
<evidence type="ECO:0000256" key="1">
    <source>
        <dbReference type="ARBA" id="ARBA00000971"/>
    </source>
</evidence>
<feature type="domain" description="PpiC" evidence="6">
    <location>
        <begin position="135"/>
        <end position="237"/>
    </location>
</feature>
<organism evidence="7 8">
    <name type="scientific">Pseudaeromonas paramecii</name>
    <dbReference type="NCBI Taxonomy" id="2138166"/>
    <lineage>
        <taxon>Bacteria</taxon>
        <taxon>Pseudomonadati</taxon>
        <taxon>Pseudomonadota</taxon>
        <taxon>Gammaproteobacteria</taxon>
        <taxon>Aeromonadales</taxon>
        <taxon>Aeromonadaceae</taxon>
        <taxon>Pseudaeromonas</taxon>
    </lineage>
</organism>
<dbReference type="PROSITE" id="PS01096">
    <property type="entry name" value="PPIC_PPIASE_1"/>
    <property type="match status" value="1"/>
</dbReference>
<evidence type="ECO:0000256" key="4">
    <source>
        <dbReference type="ARBA" id="ARBA00023110"/>
    </source>
</evidence>
<protein>
    <recommendedName>
        <fullName evidence="3">peptidylprolyl isomerase</fullName>
        <ecNumber evidence="3">5.2.1.8</ecNumber>
    </recommendedName>
</protein>
<keyword evidence="4 5" id="KW-0697">Rotamase</keyword>
<dbReference type="EMBL" id="BAABFC010000010">
    <property type="protein sequence ID" value="GAA4497880.1"/>
    <property type="molecule type" value="Genomic_DNA"/>
</dbReference>
<reference evidence="8" key="1">
    <citation type="journal article" date="2019" name="Int. J. Syst. Evol. Microbiol.">
        <title>The Global Catalogue of Microorganisms (GCM) 10K type strain sequencing project: providing services to taxonomists for standard genome sequencing and annotation.</title>
        <authorList>
            <consortium name="The Broad Institute Genomics Platform"/>
            <consortium name="The Broad Institute Genome Sequencing Center for Infectious Disease"/>
            <person name="Wu L."/>
            <person name="Ma J."/>
        </authorList>
    </citation>
    <scope>NUCLEOTIDE SEQUENCE [LARGE SCALE GENOMIC DNA]</scope>
    <source>
        <strain evidence="8">JCM 32226</strain>
    </source>
</reference>
<evidence type="ECO:0000256" key="3">
    <source>
        <dbReference type="ARBA" id="ARBA00013194"/>
    </source>
</evidence>
<dbReference type="PANTHER" id="PTHR47245:SF2">
    <property type="entry name" value="PEPTIDYL-PROLYL CIS-TRANS ISOMERASE HP_0175-RELATED"/>
    <property type="match status" value="1"/>
</dbReference>
<evidence type="ECO:0000313" key="8">
    <source>
        <dbReference type="Proteomes" id="UP001501321"/>
    </source>
</evidence>
<dbReference type="Pfam" id="PF00639">
    <property type="entry name" value="Rotamase"/>
    <property type="match status" value="1"/>
</dbReference>
<dbReference type="RefSeq" id="WP_345011663.1">
    <property type="nucleotide sequence ID" value="NZ_BAABFC010000010.1"/>
</dbReference>
<dbReference type="InterPro" id="IPR000297">
    <property type="entry name" value="PPIase_PpiC"/>
</dbReference>
<comment type="similarity">
    <text evidence="2">Belongs to the PpiC/parvulin rotamase family.</text>
</comment>
<dbReference type="EC" id="5.2.1.8" evidence="3"/>
<evidence type="ECO:0000313" key="7">
    <source>
        <dbReference type="EMBL" id="GAA4497880.1"/>
    </source>
</evidence>
<dbReference type="SUPFAM" id="SSF54534">
    <property type="entry name" value="FKBP-like"/>
    <property type="match status" value="1"/>
</dbReference>
<dbReference type="InterPro" id="IPR014282">
    <property type="entry name" value="Nitrogen_fix_NifM"/>
</dbReference>
<evidence type="ECO:0000259" key="6">
    <source>
        <dbReference type="PROSITE" id="PS50198"/>
    </source>
</evidence>
<comment type="catalytic activity">
    <reaction evidence="1">
        <text>[protein]-peptidylproline (omega=180) = [protein]-peptidylproline (omega=0)</text>
        <dbReference type="Rhea" id="RHEA:16237"/>
        <dbReference type="Rhea" id="RHEA-COMP:10747"/>
        <dbReference type="Rhea" id="RHEA-COMP:10748"/>
        <dbReference type="ChEBI" id="CHEBI:83833"/>
        <dbReference type="ChEBI" id="CHEBI:83834"/>
        <dbReference type="EC" id="5.2.1.8"/>
    </reaction>
</comment>
<evidence type="ECO:0000256" key="5">
    <source>
        <dbReference type="PROSITE-ProRule" id="PRU00278"/>
    </source>
</evidence>
<dbReference type="PROSITE" id="PS50198">
    <property type="entry name" value="PPIC_PPIASE_2"/>
    <property type="match status" value="1"/>
</dbReference>
<dbReference type="InterPro" id="IPR046357">
    <property type="entry name" value="PPIase_dom_sf"/>
</dbReference>
<sequence length="285" mass="31909">MSWQAYSRLKLALAEFGEPSWALDETQLASLTPRLERQWALEERVLAYARGQGMDLPEVDLVCALDSVRQQYQDTQAWQQAMQQVGLDEASLRLALTRELLVERVLEQVADEVSPLSPEQALAYYQQHPQRFAQPERRKVRHLLLVLDDAQPGCSKAEVMPKIQALRAQIVACPESFGALAMKHSECPTALHEGLIGVVKPGDLYPELERTLYALPSGEVSGVVHSPMGLHLLQCLEILPASDLSQEEALPRIIEAHLKQARAQRQRQWLKRLAQAEVVSASEAV</sequence>
<dbReference type="Gene3D" id="3.10.50.40">
    <property type="match status" value="1"/>
</dbReference>
<dbReference type="SUPFAM" id="SSF109998">
    <property type="entry name" value="Triger factor/SurA peptide-binding domain-like"/>
    <property type="match status" value="1"/>
</dbReference>
<dbReference type="InterPro" id="IPR023058">
    <property type="entry name" value="PPIase_PpiC_CS"/>
</dbReference>